<reference evidence="11 12" key="1">
    <citation type="submission" date="2016-11" db="EMBL/GenBank/DDBJ databases">
        <title>Trade-off between light-utilization and light-protection in marine flavobacteria.</title>
        <authorList>
            <person name="Kumagai Y."/>
        </authorList>
    </citation>
    <scope>NUCLEOTIDE SEQUENCE [LARGE SCALE GENOMIC DNA]</scope>
    <source>
        <strain evidence="11 12">NBRC 107125</strain>
    </source>
</reference>
<evidence type="ECO:0000256" key="7">
    <source>
        <dbReference type="ARBA" id="ARBA00023136"/>
    </source>
</evidence>
<dbReference type="EMBL" id="CP019343">
    <property type="protein sequence ID" value="ARN75422.1"/>
    <property type="molecule type" value="Genomic_DNA"/>
</dbReference>
<evidence type="ECO:0000256" key="1">
    <source>
        <dbReference type="ARBA" id="ARBA00002578"/>
    </source>
</evidence>
<evidence type="ECO:0000256" key="5">
    <source>
        <dbReference type="ARBA" id="ARBA00022692"/>
    </source>
</evidence>
<comment type="subcellular location">
    <subcellularLocation>
        <location evidence="10">Cell membrane</location>
        <topology evidence="10">Multi-pass membrane protein</topology>
    </subcellularLocation>
    <subcellularLocation>
        <location evidence="10">Bacterial flagellum basal body</location>
    </subcellularLocation>
</comment>
<keyword evidence="4 10" id="KW-1003">Cell membrane</keyword>
<keyword evidence="11" id="KW-0969">Cilium</keyword>
<keyword evidence="7 10" id="KW-0472">Membrane</keyword>
<evidence type="ECO:0000256" key="3">
    <source>
        <dbReference type="ARBA" id="ARBA00021717"/>
    </source>
</evidence>
<dbReference type="GO" id="GO:0005886">
    <property type="term" value="C:plasma membrane"/>
    <property type="evidence" value="ECO:0007669"/>
    <property type="project" value="UniProtKB-SubCell"/>
</dbReference>
<dbReference type="OrthoDB" id="9797790at2"/>
<feature type="transmembrane region" description="Helical" evidence="10">
    <location>
        <begin position="121"/>
        <end position="139"/>
    </location>
</feature>
<organism evidence="11 12">
    <name type="scientific">Oceanicoccus sagamiensis</name>
    <dbReference type="NCBI Taxonomy" id="716816"/>
    <lineage>
        <taxon>Bacteria</taxon>
        <taxon>Pseudomonadati</taxon>
        <taxon>Pseudomonadota</taxon>
        <taxon>Gammaproteobacteria</taxon>
        <taxon>Cellvibrionales</taxon>
        <taxon>Spongiibacteraceae</taxon>
        <taxon>Oceanicoccus</taxon>
    </lineage>
</organism>
<evidence type="ECO:0000256" key="4">
    <source>
        <dbReference type="ARBA" id="ARBA00022475"/>
    </source>
</evidence>
<dbReference type="PANTHER" id="PTHR30065">
    <property type="entry name" value="FLAGELLAR BIOSYNTHETIC PROTEIN FLIR"/>
    <property type="match status" value="1"/>
</dbReference>
<evidence type="ECO:0000313" key="11">
    <source>
        <dbReference type="EMBL" id="ARN75422.1"/>
    </source>
</evidence>
<evidence type="ECO:0000256" key="8">
    <source>
        <dbReference type="ARBA" id="ARBA00023143"/>
    </source>
</evidence>
<keyword evidence="8 10" id="KW-0975">Bacterial flagellum</keyword>
<feature type="transmembrane region" description="Helical" evidence="10">
    <location>
        <begin position="12"/>
        <end position="32"/>
    </location>
</feature>
<protein>
    <recommendedName>
        <fullName evidence="3 9">Flagellar biosynthetic protein FliR</fullName>
    </recommendedName>
</protein>
<comment type="similarity">
    <text evidence="2 10">Belongs to the FliR/MopE/SpaR family.</text>
</comment>
<dbReference type="Proteomes" id="UP000193450">
    <property type="component" value="Chromosome"/>
</dbReference>
<dbReference type="PRINTS" id="PR00953">
    <property type="entry name" value="TYPE3IMRPROT"/>
</dbReference>
<evidence type="ECO:0000256" key="10">
    <source>
        <dbReference type="RuleBase" id="RU362071"/>
    </source>
</evidence>
<keyword evidence="12" id="KW-1185">Reference proteome</keyword>
<keyword evidence="11" id="KW-0282">Flagellum</keyword>
<dbReference type="GO" id="GO:0044780">
    <property type="term" value="P:bacterial-type flagellum assembly"/>
    <property type="evidence" value="ECO:0007669"/>
    <property type="project" value="UniProtKB-UniRule"/>
</dbReference>
<dbReference type="RefSeq" id="WP_085759602.1">
    <property type="nucleotide sequence ID" value="NZ_CP019343.1"/>
</dbReference>
<name>A0A1X9NG99_9GAMM</name>
<evidence type="ECO:0000256" key="2">
    <source>
        <dbReference type="ARBA" id="ARBA00009772"/>
    </source>
</evidence>
<evidence type="ECO:0000256" key="6">
    <source>
        <dbReference type="ARBA" id="ARBA00022989"/>
    </source>
</evidence>
<keyword evidence="11" id="KW-0966">Cell projection</keyword>
<dbReference type="InterPro" id="IPR002010">
    <property type="entry name" value="T3SS_IM_R"/>
</dbReference>
<keyword evidence="6 10" id="KW-1133">Transmembrane helix</keyword>
<feature type="transmembrane region" description="Helical" evidence="10">
    <location>
        <begin position="214"/>
        <end position="234"/>
    </location>
</feature>
<evidence type="ECO:0000256" key="9">
    <source>
        <dbReference type="NCBIfam" id="TIGR01400"/>
    </source>
</evidence>
<dbReference type="PANTHER" id="PTHR30065:SF8">
    <property type="entry name" value="FLAGELLAR BIOSYNTHETIC PROTEIN FLIR"/>
    <property type="match status" value="1"/>
</dbReference>
<comment type="function">
    <text evidence="1 10">Role in flagellar biosynthesis.</text>
</comment>
<dbReference type="KEGG" id="osg:BST96_15670"/>
<feature type="transmembrane region" description="Helical" evidence="10">
    <location>
        <begin position="44"/>
        <end position="61"/>
    </location>
</feature>
<accession>A0A1X9NG99</accession>
<dbReference type="AlphaFoldDB" id="A0A1X9NG99"/>
<sequence length="258" mass="28069">MFALESALISGWMSSVLWPFFRIGGFFLAAPIFGTQLVPARTRIVLAFLVTMILVPNLPAMPEMDALSIPSFIIVAQQLLIGIAMGFSMQLLLQLFVVGGQIIAMHMALGFASMVDPSNGVTVTVLSQLHLMLVTLLFVSMNGHLAMIDVMVESFYALPVGGMFISDNMLMELAGRASWMFSSALLLALPAIASLMVINYSLGIVTRAAPQLNIFALGFPSMLIIGLIIIYIILQGYVPLFDRFTREALDLMAFLVTP</sequence>
<dbReference type="NCBIfam" id="TIGR01400">
    <property type="entry name" value="fliR"/>
    <property type="match status" value="1"/>
</dbReference>
<dbReference type="STRING" id="716816.BST96_15670"/>
<feature type="transmembrane region" description="Helical" evidence="10">
    <location>
        <begin position="177"/>
        <end position="202"/>
    </location>
</feature>
<keyword evidence="5 10" id="KW-0812">Transmembrane</keyword>
<feature type="transmembrane region" description="Helical" evidence="10">
    <location>
        <begin position="67"/>
        <end position="88"/>
    </location>
</feature>
<dbReference type="InterPro" id="IPR006303">
    <property type="entry name" value="FliR"/>
</dbReference>
<dbReference type="GO" id="GO:0009425">
    <property type="term" value="C:bacterial-type flagellum basal body"/>
    <property type="evidence" value="ECO:0007669"/>
    <property type="project" value="UniProtKB-SubCell"/>
</dbReference>
<dbReference type="Pfam" id="PF01311">
    <property type="entry name" value="Bac_export_1"/>
    <property type="match status" value="1"/>
</dbReference>
<dbReference type="GO" id="GO:0006605">
    <property type="term" value="P:protein targeting"/>
    <property type="evidence" value="ECO:0007669"/>
    <property type="project" value="UniProtKB-UniRule"/>
</dbReference>
<gene>
    <name evidence="11" type="ORF">BST96_15670</name>
</gene>
<proteinExistence type="inferred from homology"/>
<evidence type="ECO:0000313" key="12">
    <source>
        <dbReference type="Proteomes" id="UP000193450"/>
    </source>
</evidence>